<name>A0A9P6KCA3_9FUNG</name>
<organism evidence="3 4">
    <name type="scientific">Lunasporangiospora selenospora</name>
    <dbReference type="NCBI Taxonomy" id="979761"/>
    <lineage>
        <taxon>Eukaryota</taxon>
        <taxon>Fungi</taxon>
        <taxon>Fungi incertae sedis</taxon>
        <taxon>Mucoromycota</taxon>
        <taxon>Mortierellomycotina</taxon>
        <taxon>Mortierellomycetes</taxon>
        <taxon>Mortierellales</taxon>
        <taxon>Mortierellaceae</taxon>
        <taxon>Lunasporangiospora</taxon>
    </lineage>
</organism>
<feature type="region of interest" description="Disordered" evidence="1">
    <location>
        <begin position="521"/>
        <end position="599"/>
    </location>
</feature>
<feature type="region of interest" description="Disordered" evidence="1">
    <location>
        <begin position="1"/>
        <end position="32"/>
    </location>
</feature>
<gene>
    <name evidence="3" type="ORF">BGW38_003327</name>
</gene>
<keyword evidence="2" id="KW-0812">Transmembrane</keyword>
<proteinExistence type="predicted"/>
<feature type="region of interest" description="Disordered" evidence="1">
    <location>
        <begin position="446"/>
        <end position="478"/>
    </location>
</feature>
<evidence type="ECO:0000313" key="4">
    <source>
        <dbReference type="Proteomes" id="UP000780801"/>
    </source>
</evidence>
<protein>
    <submittedName>
        <fullName evidence="3">Uncharacterized protein</fullName>
    </submittedName>
</protein>
<sequence length="599" mass="65443">MIRTKLKTNASSSVGDSATASKNSGTTGPTTISARQRRLQTAREISALLKQQWRPGLLALCLLFIDMIYWLFYFTEAKKLEKIGPTTPWFVNWIRCLGEQAILNLSQVGATTMTEQQKIQWMGEVAQRTCASIARPFVPSFSWAALSDTLPATFGCFLMIIFGTKVELWQDVAARLFRRPDANRPRRRFESPDARLERLENARRASPGGADGDQDLIEMSNGFDLYYHYRGSPSTRQTNPNGALDIRDFYTADGSWVEPESSRQEPQPDQPGQDDSTPLSETMHFGGKQPRKKSLRKKKSLLLSSAKLSLGSPSHPAPPSSLASPMSDSETLEGMIRKNSVSFADREPVYYRNPVKNGLGEGSTTSPVELGLSLDRQQSLFERRQNQAQMIIEGSAPWPSWPSSSFNTTTPSAAPLVMVPSSPPLAHLPPVPTGMAGAPKKLSPISTPPNSGEIPAGQPRSPLTTRIPSAPTSPVRPLHHHHVQRAQDLSSKGFYNSEDLAAPPIHLSQFTSSHVQKIVLGGSQPNSTNAAREEKLTVPIRASSRAQRFDRSPSSPVQGQGGFANPIMTVPGSSPLPPPPQQSPPLVPRKSIRRGKGPA</sequence>
<evidence type="ECO:0000256" key="1">
    <source>
        <dbReference type="SAM" id="MobiDB-lite"/>
    </source>
</evidence>
<dbReference type="EMBL" id="JAABOA010002251">
    <property type="protein sequence ID" value="KAF9580149.1"/>
    <property type="molecule type" value="Genomic_DNA"/>
</dbReference>
<dbReference type="AlphaFoldDB" id="A0A9P6KCA3"/>
<feature type="compositionally biased region" description="Polar residues" evidence="1">
    <location>
        <begin position="461"/>
        <end position="472"/>
    </location>
</feature>
<dbReference type="Proteomes" id="UP000780801">
    <property type="component" value="Unassembled WGS sequence"/>
</dbReference>
<feature type="compositionally biased region" description="Low complexity" evidence="1">
    <location>
        <begin position="301"/>
        <end position="328"/>
    </location>
</feature>
<feature type="region of interest" description="Disordered" evidence="1">
    <location>
        <begin position="184"/>
        <end position="216"/>
    </location>
</feature>
<feature type="compositionally biased region" description="Basic and acidic residues" evidence="1">
    <location>
        <begin position="184"/>
        <end position="203"/>
    </location>
</feature>
<keyword evidence="4" id="KW-1185">Reference proteome</keyword>
<dbReference type="OrthoDB" id="26203at2759"/>
<keyword evidence="2" id="KW-0472">Membrane</keyword>
<feature type="compositionally biased region" description="Pro residues" evidence="1">
    <location>
        <begin position="574"/>
        <end position="587"/>
    </location>
</feature>
<evidence type="ECO:0000256" key="2">
    <source>
        <dbReference type="SAM" id="Phobius"/>
    </source>
</evidence>
<feature type="region of interest" description="Disordered" evidence="1">
    <location>
        <begin position="256"/>
        <end position="328"/>
    </location>
</feature>
<accession>A0A9P6KCA3</accession>
<feature type="compositionally biased region" description="Basic residues" evidence="1">
    <location>
        <begin position="289"/>
        <end position="300"/>
    </location>
</feature>
<evidence type="ECO:0000313" key="3">
    <source>
        <dbReference type="EMBL" id="KAF9580149.1"/>
    </source>
</evidence>
<keyword evidence="2" id="KW-1133">Transmembrane helix</keyword>
<feature type="compositionally biased region" description="Polar residues" evidence="1">
    <location>
        <begin position="7"/>
        <end position="32"/>
    </location>
</feature>
<feature type="compositionally biased region" description="Basic residues" evidence="1">
    <location>
        <begin position="590"/>
        <end position="599"/>
    </location>
</feature>
<reference evidence="3" key="1">
    <citation type="journal article" date="2020" name="Fungal Divers.">
        <title>Resolving the Mortierellaceae phylogeny through synthesis of multi-gene phylogenetics and phylogenomics.</title>
        <authorList>
            <person name="Vandepol N."/>
            <person name="Liber J."/>
            <person name="Desiro A."/>
            <person name="Na H."/>
            <person name="Kennedy M."/>
            <person name="Barry K."/>
            <person name="Grigoriev I.V."/>
            <person name="Miller A.N."/>
            <person name="O'Donnell K."/>
            <person name="Stajich J.E."/>
            <person name="Bonito G."/>
        </authorList>
    </citation>
    <scope>NUCLEOTIDE SEQUENCE</scope>
    <source>
        <strain evidence="3">KOD1015</strain>
    </source>
</reference>
<feature type="transmembrane region" description="Helical" evidence="2">
    <location>
        <begin position="56"/>
        <end position="74"/>
    </location>
</feature>
<comment type="caution">
    <text evidence="3">The sequence shown here is derived from an EMBL/GenBank/DDBJ whole genome shotgun (WGS) entry which is preliminary data.</text>
</comment>